<evidence type="ECO:0000259" key="1">
    <source>
        <dbReference type="Pfam" id="PF01872"/>
    </source>
</evidence>
<feature type="domain" description="Bacterial bifunctional deaminase-reductase C-terminal" evidence="1">
    <location>
        <begin position="2"/>
        <end position="176"/>
    </location>
</feature>
<comment type="caution">
    <text evidence="2">The sequence shown here is derived from an EMBL/GenBank/DDBJ whole genome shotgun (WGS) entry which is preliminary data.</text>
</comment>
<dbReference type="RefSeq" id="WP_008593748.1">
    <property type="nucleotide sequence ID" value="NZ_AHOM02000010.1"/>
</dbReference>
<dbReference type="Gene3D" id="3.40.430.10">
    <property type="entry name" value="Dihydrofolate Reductase, subunit A"/>
    <property type="match status" value="1"/>
</dbReference>
<accession>A0ABN0H3Z9</accession>
<evidence type="ECO:0000313" key="2">
    <source>
        <dbReference type="EMBL" id="EJZ40264.1"/>
    </source>
</evidence>
<dbReference type="InterPro" id="IPR002734">
    <property type="entry name" value="RibDG_C"/>
</dbReference>
<name>A0ABN0H3Z9_9LEPT</name>
<evidence type="ECO:0000313" key="3">
    <source>
        <dbReference type="Proteomes" id="UP000018720"/>
    </source>
</evidence>
<gene>
    <name evidence="2" type="ORF">LEP1GSC178_1074</name>
</gene>
<dbReference type="Proteomes" id="UP000018720">
    <property type="component" value="Unassembled WGS sequence"/>
</dbReference>
<sequence length="187" mass="20674">MRKLIMWNVVTLDGYFEGEKNWDLSFHGLVWGKELEELSLTQLKSADMLVFGATTYKGMADYWTNAEGGDEGEVAKFMNGLQKIACSSSLNTADWNNTIIVKDAVAEIPKLKQQGNGDMYVFGSGNLSESLMKAGLFDEIRLCIAPVFLGKGRLLFNQGIPHKKLKLIEARPLATGGILVCYTPESE</sequence>
<reference evidence="2 3" key="1">
    <citation type="submission" date="2012-08" db="EMBL/GenBank/DDBJ databases">
        <authorList>
            <person name="Harkins D.M."/>
            <person name="Durkin A.S."/>
            <person name="Selengut J.D."/>
            <person name="Sanka R."/>
            <person name="DePew J."/>
            <person name="Purushe J."/>
            <person name="Matthias M.A."/>
            <person name="Vinetz J.M."/>
            <person name="Sutton G.G."/>
            <person name="Nelson W.C."/>
            <person name="Fouts D.E."/>
        </authorList>
    </citation>
    <scope>NUCLEOTIDE SEQUENCE [LARGE SCALE GENOMIC DNA]</scope>
    <source>
        <strain evidence="2 3">MMD4847</strain>
    </source>
</reference>
<organism evidence="2 3">
    <name type="scientific">Leptospira licerasiae str. MMD4847</name>
    <dbReference type="NCBI Taxonomy" id="1049971"/>
    <lineage>
        <taxon>Bacteria</taxon>
        <taxon>Pseudomonadati</taxon>
        <taxon>Spirochaetota</taxon>
        <taxon>Spirochaetia</taxon>
        <taxon>Leptospirales</taxon>
        <taxon>Leptospiraceae</taxon>
        <taxon>Leptospira</taxon>
    </lineage>
</organism>
<dbReference type="EMBL" id="AHOM02000010">
    <property type="protein sequence ID" value="EJZ40264.1"/>
    <property type="molecule type" value="Genomic_DNA"/>
</dbReference>
<dbReference type="Pfam" id="PF01872">
    <property type="entry name" value="RibD_C"/>
    <property type="match status" value="1"/>
</dbReference>
<keyword evidence="3" id="KW-1185">Reference proteome</keyword>
<dbReference type="InterPro" id="IPR024072">
    <property type="entry name" value="DHFR-like_dom_sf"/>
</dbReference>
<dbReference type="SUPFAM" id="SSF53597">
    <property type="entry name" value="Dihydrofolate reductase-like"/>
    <property type="match status" value="1"/>
</dbReference>
<protein>
    <submittedName>
        <fullName evidence="2">Riboflavin biosynthesis protein RibD C-terminal domain protein</fullName>
    </submittedName>
</protein>
<proteinExistence type="predicted"/>